<feature type="transmembrane region" description="Helical" evidence="2">
    <location>
        <begin position="43"/>
        <end position="61"/>
    </location>
</feature>
<reference evidence="4" key="1">
    <citation type="submission" date="2016-10" db="EMBL/GenBank/DDBJ databases">
        <authorList>
            <person name="Varghese N."/>
            <person name="Submissions S."/>
        </authorList>
    </citation>
    <scope>NUCLEOTIDE SEQUENCE [LARGE SCALE GENOMIC DNA]</scope>
    <source>
        <strain evidence="4">LMG 26031</strain>
    </source>
</reference>
<keyword evidence="2" id="KW-1133">Transmembrane helix</keyword>
<sequence length="64" mass="6773">MDSSKKRLTAHSLADDADKKGRSDSDRSGLVVAALAGAPWRPYVVSCFLAALFCCFAVLSVPSL</sequence>
<organism evidence="3 4">
    <name type="scientific">Paraburkholderia diazotrophica</name>
    <dbReference type="NCBI Taxonomy" id="667676"/>
    <lineage>
        <taxon>Bacteria</taxon>
        <taxon>Pseudomonadati</taxon>
        <taxon>Pseudomonadota</taxon>
        <taxon>Betaproteobacteria</taxon>
        <taxon>Burkholderiales</taxon>
        <taxon>Burkholderiaceae</taxon>
        <taxon>Paraburkholderia</taxon>
    </lineage>
</organism>
<dbReference type="AlphaFoldDB" id="A0A1H6QK76"/>
<dbReference type="Proteomes" id="UP000198866">
    <property type="component" value="Unassembled WGS sequence"/>
</dbReference>
<name>A0A1H6QK76_9BURK</name>
<evidence type="ECO:0000256" key="2">
    <source>
        <dbReference type="SAM" id="Phobius"/>
    </source>
</evidence>
<feature type="compositionally biased region" description="Basic and acidic residues" evidence="1">
    <location>
        <begin position="13"/>
        <end position="27"/>
    </location>
</feature>
<keyword evidence="2" id="KW-0812">Transmembrane</keyword>
<evidence type="ECO:0000256" key="1">
    <source>
        <dbReference type="SAM" id="MobiDB-lite"/>
    </source>
</evidence>
<evidence type="ECO:0000313" key="3">
    <source>
        <dbReference type="EMBL" id="SEI40527.1"/>
    </source>
</evidence>
<keyword evidence="4" id="KW-1185">Reference proteome</keyword>
<protein>
    <submittedName>
        <fullName evidence="3">Uncharacterized protein</fullName>
    </submittedName>
</protein>
<accession>A0A1H6QK76</accession>
<feature type="region of interest" description="Disordered" evidence="1">
    <location>
        <begin position="1"/>
        <end position="27"/>
    </location>
</feature>
<dbReference type="EMBL" id="FNYE01000001">
    <property type="protein sequence ID" value="SEI40527.1"/>
    <property type="molecule type" value="Genomic_DNA"/>
</dbReference>
<evidence type="ECO:0000313" key="4">
    <source>
        <dbReference type="Proteomes" id="UP000198866"/>
    </source>
</evidence>
<proteinExistence type="predicted"/>
<keyword evidence="2" id="KW-0472">Membrane</keyword>
<gene>
    <name evidence="3" type="ORF">SAMN05192539_1001201</name>
</gene>